<dbReference type="PRINTS" id="PR00778">
    <property type="entry name" value="HTHARSR"/>
</dbReference>
<organism evidence="2 3">
    <name type="scientific">Caldimonas mangrovi</name>
    <dbReference type="NCBI Taxonomy" id="2944811"/>
    <lineage>
        <taxon>Bacteria</taxon>
        <taxon>Pseudomonadati</taxon>
        <taxon>Pseudomonadota</taxon>
        <taxon>Betaproteobacteria</taxon>
        <taxon>Burkholderiales</taxon>
        <taxon>Sphaerotilaceae</taxon>
        <taxon>Caldimonas</taxon>
    </lineage>
</organism>
<protein>
    <submittedName>
        <fullName evidence="2">Metalloregulator ArsR/SmtB family transcription factor</fullName>
    </submittedName>
</protein>
<dbReference type="InterPro" id="IPR036390">
    <property type="entry name" value="WH_DNA-bd_sf"/>
</dbReference>
<evidence type="ECO:0000313" key="3">
    <source>
        <dbReference type="Proteomes" id="UP001165541"/>
    </source>
</evidence>
<sequence length="129" mass="14189">MVNQQEGRTLDLVFSALADPTRRQVLRSLGEGSRTVTELAQPHGMSLPGFMKHLAVLETAGLIARSKEGRVVRCQLDAAPMREAAAWLAHYEPYWSQRLDALARLLYHEQEVHPGAAATSATRGSAGRR</sequence>
<reference evidence="2" key="1">
    <citation type="submission" date="2022-05" db="EMBL/GenBank/DDBJ databases">
        <title>Schlegelella sp. nov., isolated from mangrove soil.</title>
        <authorList>
            <person name="Liu Y."/>
            <person name="Ge X."/>
            <person name="Liu W."/>
        </authorList>
    </citation>
    <scope>NUCLEOTIDE SEQUENCE</scope>
    <source>
        <strain evidence="2">S2-27</strain>
    </source>
</reference>
<dbReference type="SUPFAM" id="SSF46785">
    <property type="entry name" value="Winged helix' DNA-binding domain"/>
    <property type="match status" value="1"/>
</dbReference>
<gene>
    <name evidence="2" type="ORF">M8A51_05520</name>
</gene>
<dbReference type="Pfam" id="PF12840">
    <property type="entry name" value="HTH_20"/>
    <property type="match status" value="1"/>
</dbReference>
<dbReference type="InterPro" id="IPR001845">
    <property type="entry name" value="HTH_ArsR_DNA-bd_dom"/>
</dbReference>
<dbReference type="InterPro" id="IPR036388">
    <property type="entry name" value="WH-like_DNA-bd_sf"/>
</dbReference>
<dbReference type="SMART" id="SM00418">
    <property type="entry name" value="HTH_ARSR"/>
    <property type="match status" value="1"/>
</dbReference>
<dbReference type="Proteomes" id="UP001165541">
    <property type="component" value="Unassembled WGS sequence"/>
</dbReference>
<dbReference type="NCBIfam" id="NF033788">
    <property type="entry name" value="HTH_metalloreg"/>
    <property type="match status" value="1"/>
</dbReference>
<dbReference type="RefSeq" id="WP_251777180.1">
    <property type="nucleotide sequence ID" value="NZ_JAMKFE010000003.1"/>
</dbReference>
<dbReference type="InterPro" id="IPR011991">
    <property type="entry name" value="ArsR-like_HTH"/>
</dbReference>
<accession>A0ABT0YK05</accession>
<evidence type="ECO:0000313" key="2">
    <source>
        <dbReference type="EMBL" id="MCM5678988.1"/>
    </source>
</evidence>
<evidence type="ECO:0000259" key="1">
    <source>
        <dbReference type="PROSITE" id="PS50987"/>
    </source>
</evidence>
<dbReference type="PANTHER" id="PTHR38600">
    <property type="entry name" value="TRANSCRIPTIONAL REGULATORY PROTEIN"/>
    <property type="match status" value="1"/>
</dbReference>
<dbReference type="Gene3D" id="1.10.10.10">
    <property type="entry name" value="Winged helix-like DNA-binding domain superfamily/Winged helix DNA-binding domain"/>
    <property type="match status" value="1"/>
</dbReference>
<comment type="caution">
    <text evidence="2">The sequence shown here is derived from an EMBL/GenBank/DDBJ whole genome shotgun (WGS) entry which is preliminary data.</text>
</comment>
<dbReference type="PANTHER" id="PTHR38600:SF2">
    <property type="entry name" value="SLL0088 PROTEIN"/>
    <property type="match status" value="1"/>
</dbReference>
<keyword evidence="3" id="KW-1185">Reference proteome</keyword>
<dbReference type="PROSITE" id="PS50987">
    <property type="entry name" value="HTH_ARSR_2"/>
    <property type="match status" value="1"/>
</dbReference>
<name>A0ABT0YK05_9BURK</name>
<dbReference type="CDD" id="cd00090">
    <property type="entry name" value="HTH_ARSR"/>
    <property type="match status" value="1"/>
</dbReference>
<proteinExistence type="predicted"/>
<feature type="domain" description="HTH arsR-type" evidence="1">
    <location>
        <begin position="2"/>
        <end position="113"/>
    </location>
</feature>
<dbReference type="EMBL" id="JAMKFE010000003">
    <property type="protein sequence ID" value="MCM5678988.1"/>
    <property type="molecule type" value="Genomic_DNA"/>
</dbReference>